<evidence type="ECO:0000313" key="8">
    <source>
        <dbReference type="EnsemblMetazoa" id="PHUM256940-PA"/>
    </source>
</evidence>
<dbReference type="KEGG" id="phu:Phum_PHUM256940"/>
<dbReference type="STRING" id="121224.E0VK50"/>
<evidence type="ECO:0000259" key="6">
    <source>
        <dbReference type="Pfam" id="PF12972"/>
    </source>
</evidence>
<dbReference type="InterPro" id="IPR024761">
    <property type="entry name" value="TFIIIC_delta_N"/>
</dbReference>
<dbReference type="InterPro" id="IPR007781">
    <property type="entry name" value="NAGLU"/>
</dbReference>
<keyword evidence="1 7" id="KW-0378">Hydrolase</keyword>
<feature type="domain" description="Transcription factor IIIC 90kDa subunit N-terminal" evidence="3">
    <location>
        <begin position="34"/>
        <end position="429"/>
    </location>
</feature>
<sequence>MEISSVFSPLWQELIELDNVTINSHISKTFCISWSENNKISVIADGGVFIFELWPTSLTENQTVSLRKFFISVSDMTPLQSKSFDTSNWLSNQKKKGTYEIPIDSTLFFSTDKCSSNINSSQIIQIEFSPLINNQSYLSCLTNNGLLEIFTKEYSKWISIISITELWNSYCNDVFNVQDLDIDDLNTKMLDLKISGMKWFLDFQPYFITFHKNGIICFWKISKINKNLKIEVDNWISTDIKLCTFNVNTFPNSKCAILLVGSLSGVVKILLISLNSLEILFNLTLWDKEDLIAPSKITASFFKGKILVYVIKRHILLMYVLAVNSSNEIEINKTKWIKFSCIISSIVENENNVILNLQNHQMYSLYLKDLDLNYNITEINVRIKQKYKSSYNNYGLATSKNKAIWVTVSSPKMIYESVKDTTHLNFWTTNIKQYKSLCNSTSCGLINEILNFEMDTKLIDISDFLELKRLELLEDYSKFKDSFDHCDLSLSQLKLDLWEAKLKRSCQTSGLDESIFKLEFLIIKKHAEEMVKKYSNQEVMTDLEKKSFTICQKVAESINLNFIAEPCVICGSQTLFENPKMSSCSNSHTFPRCCISLLPCNEIFYLNCQYCDSVALASFVSDSNKYCTFCDGFLTSGKKLIEFEGSFSVILDVLPPNMVHFIKFNLSKLSRPAEDVLTRILGYKKSSLFNLYIDNTTKNDGFTVIKTPDDTKVSVSGPNAISLVWGVGFYLKNFCNVHISWDGDQLRIPVTLPVVNISVNSVEKFRYYQNVCTSSYSFVWWDWNRWEREIDWMAINGINLALAFTGQEAIWKRTYDALGLSYDDFTGPAFLAWNRMGNVRNFSYGLTNNWLQQQLLLQHKILNRLRELGITPVLPSFCGIVPRSFKDSYPFAKLLEMPKWNKFSRDYCCPYLLDSNDPLFSVVSRVFLKEYINEFGTNHIYNCDVFNENKPASESLDYLSTISSTIYKAMSSVDPRATWLVQGWMFIDPFWASLKRVKAFINAVPKGRMLILDLQSDLTPQYKRLQSYFGQPFIWCTLHNFGGQLGMYGHLNRVNLGVFKGRKFKNSTMVGIGIAPEGIDQNYIMYDFTLDLALRTKPVDLDDWITKYALRRYGLIEKNILDAWLILKNTLYNYNPDSNFRLTSSNVKMYTLVKGEHIAKNILTKFPSLRMNEFTWYNRSIILDIFEKFQIASSNSILSTSSLFQHDLIDVTRQTIQIAIENSNMFLELLNELDMILNTGKKFLLGNWLESAKNMATNKLEKDNYEFNARNQITLWGSNGEIRDYAAKQWAGMIHDFYKPRWKLFFQALNESILLKKKFFFMLKNRLVTIGKSILQILKETLLTL</sequence>
<dbReference type="Proteomes" id="UP000009046">
    <property type="component" value="Unassembled WGS sequence"/>
</dbReference>
<accession>E0VK50</accession>
<dbReference type="Gene3D" id="3.20.20.80">
    <property type="entry name" value="Glycosidases"/>
    <property type="match status" value="1"/>
</dbReference>
<evidence type="ECO:0000259" key="4">
    <source>
        <dbReference type="Pfam" id="PF12660"/>
    </source>
</evidence>
<dbReference type="EC" id="3.2.1.50" evidence="7"/>
<dbReference type="EnsemblMetazoa" id="PHUM256940-RA">
    <property type="protein sequence ID" value="PHUM256940-PA"/>
    <property type="gene ID" value="PHUM256940"/>
</dbReference>
<dbReference type="InterPro" id="IPR029018">
    <property type="entry name" value="Hex-like_dom2"/>
</dbReference>
<evidence type="ECO:0000313" key="7">
    <source>
        <dbReference type="EMBL" id="EEB13756.1"/>
    </source>
</evidence>
<feature type="domain" description="Alpha-N-acetylglucosaminidase N-terminal" evidence="5">
    <location>
        <begin position="672"/>
        <end position="753"/>
    </location>
</feature>
<evidence type="ECO:0000313" key="9">
    <source>
        <dbReference type="Proteomes" id="UP000009046"/>
    </source>
</evidence>
<dbReference type="InterPro" id="IPR024764">
    <property type="entry name" value="TFIIIC_Znf"/>
</dbReference>
<dbReference type="HOGENOM" id="CLU_258092_0_0_1"/>
<dbReference type="EMBL" id="AAZO01002977">
    <property type="status" value="NOT_ANNOTATED_CDS"/>
    <property type="molecule type" value="Genomic_DNA"/>
</dbReference>
<dbReference type="VEuPathDB" id="VectorBase:PHUM256940"/>
<dbReference type="eggNOG" id="KOG2233">
    <property type="taxonomic scope" value="Eukaryota"/>
</dbReference>
<reference evidence="8" key="3">
    <citation type="submission" date="2021-02" db="UniProtKB">
        <authorList>
            <consortium name="EnsemblMetazoa"/>
        </authorList>
    </citation>
    <scope>IDENTIFICATION</scope>
    <source>
        <strain evidence="8">USDA</strain>
    </source>
</reference>
<reference evidence="7" key="2">
    <citation type="submission" date="2007-04" db="EMBL/GenBank/DDBJ databases">
        <title>The genome of the human body louse.</title>
        <authorList>
            <consortium name="The Human Body Louse Genome Consortium"/>
            <person name="Kirkness E."/>
            <person name="Walenz B."/>
            <person name="Hass B."/>
            <person name="Bruggner R."/>
            <person name="Strausberg R."/>
        </authorList>
    </citation>
    <scope>NUCLEOTIDE SEQUENCE</scope>
    <source>
        <strain evidence="7">USDA</strain>
    </source>
</reference>
<protein>
    <submittedName>
        <fullName evidence="7 8">Alpha-N-acetylglucosaminidase, putative</fullName>
        <ecNumber evidence="7">3.2.1.50</ecNumber>
    </submittedName>
</protein>
<dbReference type="InParanoid" id="E0VK50"/>
<dbReference type="PANTHER" id="PTHR12872">
    <property type="entry name" value="ALPHA-N-ACETYLGLUCOSAMINIDASE"/>
    <property type="match status" value="1"/>
</dbReference>
<dbReference type="InterPro" id="IPR024732">
    <property type="entry name" value="NAGLU_C"/>
</dbReference>
<evidence type="ECO:0000259" key="3">
    <source>
        <dbReference type="Pfam" id="PF12657"/>
    </source>
</evidence>
<evidence type="ECO:0000256" key="1">
    <source>
        <dbReference type="ARBA" id="ARBA00022801"/>
    </source>
</evidence>
<dbReference type="EMBL" id="DS235239">
    <property type="protein sequence ID" value="EEB13756.1"/>
    <property type="molecule type" value="Genomic_DNA"/>
</dbReference>
<dbReference type="Pfam" id="PF12972">
    <property type="entry name" value="NAGLU_C"/>
    <property type="match status" value="2"/>
</dbReference>
<dbReference type="Pfam" id="PF05089">
    <property type="entry name" value="NAGLU"/>
    <property type="match status" value="1"/>
</dbReference>
<dbReference type="Pfam" id="PF12657">
    <property type="entry name" value="TFIIIC_delta"/>
    <property type="match status" value="1"/>
</dbReference>
<dbReference type="PANTHER" id="PTHR12872:SF1">
    <property type="entry name" value="ALPHA-N-ACETYLGLUCOSAMINIDASE"/>
    <property type="match status" value="1"/>
</dbReference>
<dbReference type="CTD" id="8235227"/>
<feature type="domain" description="Alpha-N-acetylglucosaminidase tim-barrel" evidence="2">
    <location>
        <begin position="766"/>
        <end position="1095"/>
    </location>
</feature>
<dbReference type="Pfam" id="PF12971">
    <property type="entry name" value="NAGLU_N"/>
    <property type="match status" value="1"/>
</dbReference>
<name>E0VK50_PEDHC</name>
<dbReference type="Gene3D" id="3.30.379.10">
    <property type="entry name" value="Chitobiase/beta-hexosaminidase domain 2-like"/>
    <property type="match status" value="1"/>
</dbReference>
<organism>
    <name type="scientific">Pediculus humanus subsp. corporis</name>
    <name type="common">Body louse</name>
    <dbReference type="NCBI Taxonomy" id="121224"/>
    <lineage>
        <taxon>Eukaryota</taxon>
        <taxon>Metazoa</taxon>
        <taxon>Ecdysozoa</taxon>
        <taxon>Arthropoda</taxon>
        <taxon>Hexapoda</taxon>
        <taxon>Insecta</taxon>
        <taxon>Pterygota</taxon>
        <taxon>Neoptera</taxon>
        <taxon>Paraneoptera</taxon>
        <taxon>Psocodea</taxon>
        <taxon>Troctomorpha</taxon>
        <taxon>Phthiraptera</taxon>
        <taxon>Anoplura</taxon>
        <taxon>Pediculidae</taxon>
        <taxon>Pediculus</taxon>
    </lineage>
</organism>
<feature type="domain" description="Transcription factor IIIC putative zinc-finger" evidence="4">
    <location>
        <begin position="561"/>
        <end position="618"/>
    </location>
</feature>
<proteinExistence type="predicted"/>
<dbReference type="RefSeq" id="XP_002426494.1">
    <property type="nucleotide sequence ID" value="XM_002426449.1"/>
</dbReference>
<reference evidence="7" key="1">
    <citation type="submission" date="2007-04" db="EMBL/GenBank/DDBJ databases">
        <title>Annotation of Pediculus humanus corporis strain USDA.</title>
        <authorList>
            <person name="Kirkness E."/>
            <person name="Hannick L."/>
            <person name="Hass B."/>
            <person name="Bruggner R."/>
            <person name="Lawson D."/>
            <person name="Bidwell S."/>
            <person name="Joardar V."/>
            <person name="Caler E."/>
            <person name="Walenz B."/>
            <person name="Inman J."/>
            <person name="Schobel S."/>
            <person name="Galinsky K."/>
            <person name="Amedeo P."/>
            <person name="Strausberg R."/>
        </authorList>
    </citation>
    <scope>NUCLEOTIDE SEQUENCE</scope>
    <source>
        <strain evidence="7">USDA</strain>
    </source>
</reference>
<feature type="domain" description="Alpha-N-acetylglucosaminidase C-terminal" evidence="6">
    <location>
        <begin position="1222"/>
        <end position="1319"/>
    </location>
</feature>
<dbReference type="GeneID" id="8235227"/>
<evidence type="ECO:0000259" key="5">
    <source>
        <dbReference type="Pfam" id="PF12971"/>
    </source>
</evidence>
<dbReference type="InterPro" id="IPR024240">
    <property type="entry name" value="NAGLU_N"/>
</dbReference>
<evidence type="ECO:0000259" key="2">
    <source>
        <dbReference type="Pfam" id="PF05089"/>
    </source>
</evidence>
<feature type="domain" description="Alpha-N-acetylglucosaminidase C-terminal" evidence="6">
    <location>
        <begin position="1104"/>
        <end position="1219"/>
    </location>
</feature>
<dbReference type="Gene3D" id="1.20.120.670">
    <property type="entry name" value="N-acetyl-b-d-glucoasminidase"/>
    <property type="match status" value="2"/>
</dbReference>
<dbReference type="InterPro" id="IPR024733">
    <property type="entry name" value="NAGLU_tim-barrel"/>
</dbReference>
<keyword evidence="7" id="KW-0326">Glycosidase</keyword>
<dbReference type="Pfam" id="PF12660">
    <property type="entry name" value="zf-TFIIIC"/>
    <property type="match status" value="1"/>
</dbReference>
<keyword evidence="9" id="KW-1185">Reference proteome</keyword>
<dbReference type="OrthoDB" id="64736at2759"/>
<dbReference type="GO" id="GO:0004561">
    <property type="term" value="F:alpha-N-acetylglucosaminidase activity"/>
    <property type="evidence" value="ECO:0007669"/>
    <property type="project" value="UniProtKB-EC"/>
</dbReference>
<gene>
    <name evidence="8" type="primary">8235227</name>
    <name evidence="7" type="ORF">Phum_PHUM256940</name>
</gene>